<feature type="transmembrane region" description="Helical" evidence="1">
    <location>
        <begin position="15"/>
        <end position="34"/>
    </location>
</feature>
<name>A0A1W2F4K3_9SPHI</name>
<evidence type="ECO:0000313" key="3">
    <source>
        <dbReference type="Proteomes" id="UP000192678"/>
    </source>
</evidence>
<keyword evidence="1" id="KW-0472">Membrane</keyword>
<sequence length="79" mass="9342">MIVVYDLLSSIYKNWNFYTDILICTSNFTMNRLFMDIKKGLYQVHDTAPFSKIAIMIIYSFFAVQQFVAVDAYSLLIWH</sequence>
<gene>
    <name evidence="2" type="ORF">SAMN04488101_1208</name>
</gene>
<protein>
    <submittedName>
        <fullName evidence="2">Uncharacterized protein</fullName>
    </submittedName>
</protein>
<evidence type="ECO:0000313" key="2">
    <source>
        <dbReference type="EMBL" id="SMD16468.1"/>
    </source>
</evidence>
<dbReference type="EMBL" id="FWYB01000020">
    <property type="protein sequence ID" value="SMD16468.1"/>
    <property type="molecule type" value="Genomic_DNA"/>
</dbReference>
<accession>A0A1W2F4K3</accession>
<dbReference type="STRING" id="475255.SAMN04488101_1208"/>
<organism evidence="2 3">
    <name type="scientific">Pedobacter nyackensis</name>
    <dbReference type="NCBI Taxonomy" id="475255"/>
    <lineage>
        <taxon>Bacteria</taxon>
        <taxon>Pseudomonadati</taxon>
        <taxon>Bacteroidota</taxon>
        <taxon>Sphingobacteriia</taxon>
        <taxon>Sphingobacteriales</taxon>
        <taxon>Sphingobacteriaceae</taxon>
        <taxon>Pedobacter</taxon>
    </lineage>
</organism>
<evidence type="ECO:0000256" key="1">
    <source>
        <dbReference type="SAM" id="Phobius"/>
    </source>
</evidence>
<feature type="transmembrane region" description="Helical" evidence="1">
    <location>
        <begin position="55"/>
        <end position="78"/>
    </location>
</feature>
<dbReference type="AlphaFoldDB" id="A0A1W2F4K3"/>
<keyword evidence="1" id="KW-0812">Transmembrane</keyword>
<keyword evidence="3" id="KW-1185">Reference proteome</keyword>
<proteinExistence type="predicted"/>
<reference evidence="2 3" key="1">
    <citation type="submission" date="2017-04" db="EMBL/GenBank/DDBJ databases">
        <authorList>
            <person name="Afonso C.L."/>
            <person name="Miller P.J."/>
            <person name="Scott M.A."/>
            <person name="Spackman E."/>
            <person name="Goraichik I."/>
            <person name="Dimitrov K.M."/>
            <person name="Suarez D.L."/>
            <person name="Swayne D.E."/>
        </authorList>
    </citation>
    <scope>NUCLEOTIDE SEQUENCE [LARGE SCALE GENOMIC DNA]</scope>
    <source>
        <strain evidence="2 3">DSM 19625</strain>
    </source>
</reference>
<keyword evidence="1" id="KW-1133">Transmembrane helix</keyword>
<dbReference type="Proteomes" id="UP000192678">
    <property type="component" value="Unassembled WGS sequence"/>
</dbReference>